<dbReference type="Proteomes" id="UP000185655">
    <property type="component" value="Unassembled WGS sequence"/>
</dbReference>
<protein>
    <submittedName>
        <fullName evidence="1">Uncharacterized protein</fullName>
    </submittedName>
</protein>
<dbReference type="RefSeq" id="WP_031366827.1">
    <property type="nucleotide sequence ID" value="NZ_FPKS01000016.1"/>
</dbReference>
<evidence type="ECO:0000313" key="2">
    <source>
        <dbReference type="Proteomes" id="UP000185655"/>
    </source>
</evidence>
<sequence>MIDQFDPLTTLTSRLLAENIIRRVNEYEATQDKLKASTRVLPYISKQQVMDELDISDSTLFNFEKHGLKRYKPRYKTSLIYYLIDDICQFVVLDN</sequence>
<dbReference type="SUPFAM" id="SSF46955">
    <property type="entry name" value="Putative DNA-binding domain"/>
    <property type="match status" value="1"/>
</dbReference>
<proteinExistence type="predicted"/>
<dbReference type="AlphaFoldDB" id="A0A1K2HJM0"/>
<dbReference type="EMBL" id="FPKS01000016">
    <property type="protein sequence ID" value="SFZ76466.1"/>
    <property type="molecule type" value="Genomic_DNA"/>
</dbReference>
<organism evidence="1 2">
    <name type="scientific">Pseudolactococcus chungangensis CAU 28 = DSM 22330</name>
    <dbReference type="NCBI Taxonomy" id="1122154"/>
    <lineage>
        <taxon>Bacteria</taxon>
        <taxon>Bacillati</taxon>
        <taxon>Bacillota</taxon>
        <taxon>Bacilli</taxon>
        <taxon>Lactobacillales</taxon>
        <taxon>Streptococcaceae</taxon>
        <taxon>Pseudolactococcus</taxon>
    </lineage>
</organism>
<gene>
    <name evidence="1" type="ORF">SAMN02746068_01961</name>
</gene>
<reference evidence="1 2" key="1">
    <citation type="submission" date="2016-11" db="EMBL/GenBank/DDBJ databases">
        <authorList>
            <person name="Jaros S."/>
            <person name="Januszkiewicz K."/>
            <person name="Wedrychowicz H."/>
        </authorList>
    </citation>
    <scope>NUCLEOTIDE SEQUENCE [LARGE SCALE GENOMIC DNA]</scope>
    <source>
        <strain evidence="1 2">DSM 22330</strain>
    </source>
</reference>
<dbReference type="STRING" id="1122154.SAMN02746068_01961"/>
<name>A0A1K2HJM0_9LACT</name>
<dbReference type="OrthoDB" id="2242973at2"/>
<accession>A0A1K2HJM0</accession>
<dbReference type="InterPro" id="IPR009061">
    <property type="entry name" value="DNA-bd_dom_put_sf"/>
</dbReference>
<evidence type="ECO:0000313" key="1">
    <source>
        <dbReference type="EMBL" id="SFZ76466.1"/>
    </source>
</evidence>